<evidence type="ECO:0000256" key="2">
    <source>
        <dbReference type="SAM" id="MobiDB-lite"/>
    </source>
</evidence>
<dbReference type="PANTHER" id="PTHR12601">
    <property type="entry name" value="EUKARYOTIC TRANSLATION INITIATION FACTOR 3 SUBUNIT EIF-3"/>
    <property type="match status" value="1"/>
</dbReference>
<dbReference type="KEGG" id="acan:ACA1_036490"/>
<dbReference type="GeneID" id="14923923"/>
<dbReference type="PROSITE" id="PS51823">
    <property type="entry name" value="CLU"/>
    <property type="match status" value="1"/>
</dbReference>
<accession>L8HEX3</accession>
<feature type="compositionally biased region" description="Basic and acidic residues" evidence="2">
    <location>
        <begin position="89"/>
        <end position="98"/>
    </location>
</feature>
<evidence type="ECO:0000256" key="1">
    <source>
        <dbReference type="SAM" id="Coils"/>
    </source>
</evidence>
<dbReference type="InterPro" id="IPR025697">
    <property type="entry name" value="CLU_dom"/>
</dbReference>
<dbReference type="CDD" id="cd00030">
    <property type="entry name" value="C2"/>
    <property type="match status" value="1"/>
</dbReference>
<dbReference type="PANTHER" id="PTHR12601:SF6">
    <property type="entry name" value="CLUSTERED MITOCHONDRIA PROTEIN HOMOLOG"/>
    <property type="match status" value="1"/>
</dbReference>
<evidence type="ECO:0000313" key="6">
    <source>
        <dbReference type="Proteomes" id="UP000011083"/>
    </source>
</evidence>
<evidence type="ECO:0000313" key="5">
    <source>
        <dbReference type="EMBL" id="ELR22956.1"/>
    </source>
</evidence>
<dbReference type="OrthoDB" id="26691at2759"/>
<organism evidence="5 6">
    <name type="scientific">Acanthamoeba castellanii (strain ATCC 30010 / Neff)</name>
    <dbReference type="NCBI Taxonomy" id="1257118"/>
    <lineage>
        <taxon>Eukaryota</taxon>
        <taxon>Amoebozoa</taxon>
        <taxon>Discosea</taxon>
        <taxon>Longamoebia</taxon>
        <taxon>Centramoebida</taxon>
        <taxon>Acanthamoebidae</taxon>
        <taxon>Acanthamoeba</taxon>
    </lineage>
</organism>
<dbReference type="AlphaFoldDB" id="L8HEX3"/>
<feature type="region of interest" description="Disordered" evidence="2">
    <location>
        <begin position="80"/>
        <end position="113"/>
    </location>
</feature>
<evidence type="ECO:0000259" key="3">
    <source>
        <dbReference type="PROSITE" id="PS50004"/>
    </source>
</evidence>
<dbReference type="GO" id="GO:0048312">
    <property type="term" value="P:intracellular distribution of mitochondria"/>
    <property type="evidence" value="ECO:0007669"/>
    <property type="project" value="TreeGrafter"/>
</dbReference>
<proteinExistence type="predicted"/>
<dbReference type="InterPro" id="IPR027523">
    <property type="entry name" value="CLU_prot"/>
</dbReference>
<dbReference type="VEuPathDB" id="AmoebaDB:ACA1_036490"/>
<feature type="domain" description="C2" evidence="3">
    <location>
        <begin position="747"/>
        <end position="861"/>
    </location>
</feature>
<dbReference type="Proteomes" id="UP000011083">
    <property type="component" value="Unassembled WGS sequence"/>
</dbReference>
<dbReference type="SMART" id="SM00239">
    <property type="entry name" value="C2"/>
    <property type="match status" value="1"/>
</dbReference>
<dbReference type="InterPro" id="IPR033646">
    <property type="entry name" value="CLU-central"/>
</dbReference>
<dbReference type="GO" id="GO:0003729">
    <property type="term" value="F:mRNA binding"/>
    <property type="evidence" value="ECO:0007669"/>
    <property type="project" value="TreeGrafter"/>
</dbReference>
<dbReference type="Gene3D" id="2.60.40.150">
    <property type="entry name" value="C2 domain"/>
    <property type="match status" value="1"/>
</dbReference>
<dbReference type="RefSeq" id="XP_004352095.1">
    <property type="nucleotide sequence ID" value="XM_004352043.1"/>
</dbReference>
<protein>
    <submittedName>
        <fullName evidence="5">C2 domain containing protein</fullName>
    </submittedName>
</protein>
<dbReference type="Pfam" id="PF12807">
    <property type="entry name" value="eIF3_p135"/>
    <property type="match status" value="1"/>
</dbReference>
<dbReference type="Pfam" id="PF13236">
    <property type="entry name" value="CLU"/>
    <property type="match status" value="1"/>
</dbReference>
<dbReference type="InterPro" id="IPR035892">
    <property type="entry name" value="C2_domain_sf"/>
</dbReference>
<dbReference type="SUPFAM" id="SSF49562">
    <property type="entry name" value="C2 domain (Calcium/lipid-binding domain, CaLB)"/>
    <property type="match status" value="1"/>
</dbReference>
<dbReference type="PROSITE" id="PS50004">
    <property type="entry name" value="C2"/>
    <property type="match status" value="1"/>
</dbReference>
<feature type="coiled-coil region" evidence="1">
    <location>
        <begin position="454"/>
        <end position="489"/>
    </location>
</feature>
<evidence type="ECO:0000259" key="4">
    <source>
        <dbReference type="PROSITE" id="PS51823"/>
    </source>
</evidence>
<dbReference type="EMBL" id="KB007868">
    <property type="protein sequence ID" value="ELR22956.1"/>
    <property type="molecule type" value="Genomic_DNA"/>
</dbReference>
<name>L8HEX3_ACACF</name>
<dbReference type="GO" id="GO:0005737">
    <property type="term" value="C:cytoplasm"/>
    <property type="evidence" value="ECO:0007669"/>
    <property type="project" value="TreeGrafter"/>
</dbReference>
<reference evidence="5 6" key="1">
    <citation type="journal article" date="2013" name="Genome Biol.">
        <title>Genome of Acanthamoeba castellanii highlights extensive lateral gene transfer and early evolution of tyrosine kinase signaling.</title>
        <authorList>
            <person name="Clarke M."/>
            <person name="Lohan A.J."/>
            <person name="Liu B."/>
            <person name="Lagkouvardos I."/>
            <person name="Roy S."/>
            <person name="Zafar N."/>
            <person name="Bertelli C."/>
            <person name="Schilde C."/>
            <person name="Kianianmomeni A."/>
            <person name="Burglin T.R."/>
            <person name="Frech C."/>
            <person name="Turcotte B."/>
            <person name="Kopec K.O."/>
            <person name="Synnott J.M."/>
            <person name="Choo C."/>
            <person name="Paponov I."/>
            <person name="Finkler A."/>
            <person name="Soon Heng Tan C."/>
            <person name="Hutchins A.P."/>
            <person name="Weinmeier T."/>
            <person name="Rattei T."/>
            <person name="Chu J.S."/>
            <person name="Gimenez G."/>
            <person name="Irimia M."/>
            <person name="Rigden D.J."/>
            <person name="Fitzpatrick D.A."/>
            <person name="Lorenzo-Morales J."/>
            <person name="Bateman A."/>
            <person name="Chiu C.H."/>
            <person name="Tang P."/>
            <person name="Hegemann P."/>
            <person name="Fromm H."/>
            <person name="Raoult D."/>
            <person name="Greub G."/>
            <person name="Miranda-Saavedra D."/>
            <person name="Chen N."/>
            <person name="Nash P."/>
            <person name="Ginger M.L."/>
            <person name="Horn M."/>
            <person name="Schaap P."/>
            <person name="Caler L."/>
            <person name="Loftus B."/>
        </authorList>
    </citation>
    <scope>NUCLEOTIDE SEQUENCE [LARGE SCALE GENOMIC DNA]</scope>
    <source>
        <strain evidence="5 6">Neff</strain>
    </source>
</reference>
<dbReference type="Pfam" id="PF00168">
    <property type="entry name" value="C2"/>
    <property type="match status" value="1"/>
</dbReference>
<sequence length="887" mass="100671">MKAIVMHKALTRDWNDAFQCVMKELREQILASAAAFAEEGASGEAFTAPQLVRSVTSMDSSTFKPPLAVEMLQSGSAIASRRGSGMLSRNKDKKDRRSLSPRSTSPRTNKATTVGPKVTDLILEFTQIAEVLVQIIVDELHSPDYDKLVKPTNLGGVAGGEKYISHGILFKFARDFQGLYGGDEYAMKATQHEIKGLSAYIKYSLNSRFPDTLHFPIMTVIDYKGYRLSATSILPVGSDTLIYGSADGGKTVYNRYKEMSALMKKAGRALNIKSHWIVPMDKAWRERVQICGPGDIEGHLGTDKRFYVLDTARVFPPTTPVPELRGSFLYRLMRPEFVKNYRTPLCSDAFSRWGNDPSDPSVLREHNVEIREATNAIVEKAVPAFAKRFEDFFRRIYRGQDGSSSEMWRTAPDYSRYMVIDMHRAGINVRYMGHLRKHTTNTLLNQWLLMEMASRVLKNRMRELMRQVLSAEEKDLRETEFDVKRALKERFPACFYSDEESDSWDLRSQIHFGAVFGRMSRLLGLRFTEQFEEQLWRWIDNGCIGEVASVDVINQALISISPTVAQLPLVSQSRAKKFEKLADSAYATTKHQQIQFLLKAKDEYLLGLEMKTDDQDLIVGLVRVLLACAKLLQAQAEHHSRPELKHAMTVRIQRMFILAERQLKEALRIDGTRADTLATYALFLAEHGPGAKKQAKAEKYFEMALQASPYDAALQQRYRVFKGEEDPEPEPTTTAPAPYLDRKSLSQRFSRHASVEQRMSVPKRLALTVACARKLAAMDTNGFSDPYCVVTHGSQTHQTETKKKTLNPAWNETFNILVESGEPLRVAVWDWDRITKDDFIGERVIAIAELQRERMETETWYGLCPANVSTPDPSLGEIKLAFKWSEL</sequence>
<dbReference type="InterPro" id="IPR000008">
    <property type="entry name" value="C2_dom"/>
</dbReference>
<keyword evidence="6" id="KW-1185">Reference proteome</keyword>
<feature type="domain" description="Clu" evidence="4">
    <location>
        <begin position="1"/>
        <end position="322"/>
    </location>
</feature>
<gene>
    <name evidence="5" type="ORF">ACA1_036490</name>
</gene>
<keyword evidence="1" id="KW-0175">Coiled coil</keyword>